<reference evidence="2" key="1">
    <citation type="submission" date="2016-10" db="EMBL/GenBank/DDBJ databases">
        <authorList>
            <person name="Varghese N."/>
            <person name="Submissions S."/>
        </authorList>
    </citation>
    <scope>NUCLEOTIDE SEQUENCE [LARGE SCALE GENOMIC DNA]</scope>
    <source>
        <strain evidence="2">CGMCC 1.10683</strain>
    </source>
</reference>
<proteinExistence type="predicted"/>
<protein>
    <submittedName>
        <fullName evidence="1">Uncharacterized protein</fullName>
    </submittedName>
</protein>
<keyword evidence="2" id="KW-1185">Reference proteome</keyword>
<dbReference type="Proteomes" id="UP000198788">
    <property type="component" value="Unassembled WGS sequence"/>
</dbReference>
<evidence type="ECO:0000313" key="1">
    <source>
        <dbReference type="EMBL" id="SFS78525.1"/>
    </source>
</evidence>
<dbReference type="EMBL" id="FOZV01000005">
    <property type="protein sequence ID" value="SFS78525.1"/>
    <property type="molecule type" value="Genomic_DNA"/>
</dbReference>
<organism evidence="1 2">
    <name type="scientific">Brevundimonas viscosa</name>
    <dbReference type="NCBI Taxonomy" id="871741"/>
    <lineage>
        <taxon>Bacteria</taxon>
        <taxon>Pseudomonadati</taxon>
        <taxon>Pseudomonadota</taxon>
        <taxon>Alphaproteobacteria</taxon>
        <taxon>Caulobacterales</taxon>
        <taxon>Caulobacteraceae</taxon>
        <taxon>Brevundimonas</taxon>
    </lineage>
</organism>
<gene>
    <name evidence="1" type="ORF">SAMN05192570_2613</name>
</gene>
<dbReference type="STRING" id="871741.SAMN05192570_2613"/>
<dbReference type="AlphaFoldDB" id="A0A1I6SNJ9"/>
<name>A0A1I6SNJ9_9CAUL</name>
<sequence>MTPDQPRLIVFGAAASLTRGADMGLLPEPDFGLWRPQA</sequence>
<accession>A0A1I6SNJ9</accession>
<evidence type="ECO:0000313" key="2">
    <source>
        <dbReference type="Proteomes" id="UP000198788"/>
    </source>
</evidence>